<dbReference type="InterPro" id="IPR001170">
    <property type="entry name" value="ANPR/GUC"/>
</dbReference>
<protein>
    <recommendedName>
        <fullName evidence="2 14">Guanylate cyclase</fullName>
        <ecNumber evidence="2 14">4.6.1.2</ecNumber>
    </recommendedName>
</protein>
<evidence type="ECO:0000256" key="10">
    <source>
        <dbReference type="ARBA" id="ARBA00023180"/>
    </source>
</evidence>
<dbReference type="PANTHER" id="PTHR11920:SF464">
    <property type="entry name" value="GUANYLATE CYCLASE"/>
    <property type="match status" value="1"/>
</dbReference>
<dbReference type="Gene3D" id="1.10.510.10">
    <property type="entry name" value="Transferase(Phosphotransferase) domain 1"/>
    <property type="match status" value="1"/>
</dbReference>
<evidence type="ECO:0000256" key="6">
    <source>
        <dbReference type="ARBA" id="ARBA00022989"/>
    </source>
</evidence>
<evidence type="ECO:0000259" key="15">
    <source>
        <dbReference type="PROSITE" id="PS50011"/>
    </source>
</evidence>
<dbReference type="InterPro" id="IPR029787">
    <property type="entry name" value="Nucleotide_cyclase"/>
</dbReference>
<evidence type="ECO:0000256" key="1">
    <source>
        <dbReference type="ARBA" id="ARBA00004479"/>
    </source>
</evidence>
<name>A0ABM0MTT3_SACKO</name>
<dbReference type="CDD" id="cd06352">
    <property type="entry name" value="PBP1_NPR_GC-like"/>
    <property type="match status" value="1"/>
</dbReference>
<keyword evidence="4" id="KW-0732">Signal</keyword>
<evidence type="ECO:0000256" key="7">
    <source>
        <dbReference type="ARBA" id="ARBA00023134"/>
    </source>
</evidence>
<dbReference type="EC" id="4.6.1.2" evidence="2 14"/>
<dbReference type="SMART" id="SM00044">
    <property type="entry name" value="CYCc"/>
    <property type="match status" value="1"/>
</dbReference>
<keyword evidence="17" id="KW-1185">Reference proteome</keyword>
<keyword evidence="6" id="KW-1133">Transmembrane helix</keyword>
<dbReference type="Pfam" id="PF00211">
    <property type="entry name" value="Guanylate_cyc"/>
    <property type="match status" value="1"/>
</dbReference>
<feature type="domain" description="Guanylate cyclase" evidence="16">
    <location>
        <begin position="891"/>
        <end position="1021"/>
    </location>
</feature>
<dbReference type="Proteomes" id="UP000694865">
    <property type="component" value="Unplaced"/>
</dbReference>
<evidence type="ECO:0000259" key="16">
    <source>
        <dbReference type="PROSITE" id="PS50125"/>
    </source>
</evidence>
<evidence type="ECO:0000256" key="9">
    <source>
        <dbReference type="ARBA" id="ARBA00023170"/>
    </source>
</evidence>
<evidence type="ECO:0000256" key="12">
    <source>
        <dbReference type="ARBA" id="ARBA00023293"/>
    </source>
</evidence>
<dbReference type="PROSITE" id="PS00452">
    <property type="entry name" value="GUANYLATE_CYCLASE_1"/>
    <property type="match status" value="1"/>
</dbReference>
<evidence type="ECO:0000256" key="11">
    <source>
        <dbReference type="ARBA" id="ARBA00023239"/>
    </source>
</evidence>
<evidence type="ECO:0000256" key="4">
    <source>
        <dbReference type="ARBA" id="ARBA00022729"/>
    </source>
</evidence>
<keyword evidence="9" id="KW-0675">Receptor</keyword>
<comment type="subcellular location">
    <subcellularLocation>
        <location evidence="1">Membrane</location>
        <topology evidence="1">Single-pass type I membrane protein</topology>
    </subcellularLocation>
</comment>
<sequence length="1090" mass="123279">MLCSSFTCVMQCTLAHATFVICTLTLLISTGFSPSSCREFRALFTLSNWNAPYSKGRIGAAYLIALEKVNRDPNLLDGHQLTYTRFDSTGYDITTMAKILDLSKRENYCAYFGPVYSIEAEPICKLAMVWNKAYMCSSCLDDMFLNKKYRFETMIRSFGTFGQLGGFINAIAEKFEWDRIGVFVEKNSSSPGTNFFEQPSLSFREVALKNNLTIADFVYFNSSTDTLDLLKEMSTIARIIIISARGEHVRKFMLHAYDLGLINGDYAFFCIEFFKQTDMFGDFSWNGTDGRNEDAKKAYEALFILSFYKPENEEFAAFAEEVKQRSKDEFDYEYGPDEEVSVLAGISHDTVILYAIALNETLAEGGDPYDGKSVVRRLYERTFKGIQGDVTIDANGDRDADFMMFDMTDPVAGTFEVVGHYFGYSKTYMEVEGRSIHWPAGAPGPPKDEPDCGFFNEYCPETVKKFLCLLINHFGGRIELLRKHHDCQNVFQRKYKLQQAVANMLWRISFDDIILHGKMGATQATMKIRNLFFLQTSTLSLKSNADVDQVFTKTCTYKGNVYAIKFLHSGKRIALTPNLLLELKLMRDLSQVNVVRFIGACFDEVERSCLITEYCQKGSLQDTLENDAIKLDWMFRYSLMLDVCKGLEYIQASFLKWHGNLKSSNCVVDSRFVLKLTDFGLHEIRASAPTVVQNGGGVYGEYDENEHARHMRMLWRSPEILRGEAPSCGTQKADIYAFGIIMQEIALRSGPFYTDDIGLSPKDVIEKVRANENPPFRPTVGDGECPKDVDMLMTRCWAEEPTDRPDVSQIKNIVRKLNPATKKGDNILDNLLARMEQYANNLEGLVEERTSQYLEEKKRAEDLLDRLLPRSVSNQLKRGKEVAPEWFDGVTIYFSDIVGFTSLSASSTPIEVVDLLNDLYTCFDAIIDNYDVYKVETIGDAYMVVSGLPVRNGNKHACEIAKMSLSLLDGVKTFKIRHKPGEQLKLRIGIHTGPVCAGVVGLKMPRYCLFGDTVNTASRMESNGLPLKIHCSVSTINILSLDPSFETELRGQVEMKGKGLVTTHWLLSYNGPDIYMKNNMILNNLKSVHS</sequence>
<dbReference type="InterPro" id="IPR001054">
    <property type="entry name" value="A/G_cyclase"/>
</dbReference>
<dbReference type="InterPro" id="IPR028082">
    <property type="entry name" value="Peripla_BP_I"/>
</dbReference>
<organism evidence="17 18">
    <name type="scientific">Saccoglossus kowalevskii</name>
    <name type="common">Acorn worm</name>
    <dbReference type="NCBI Taxonomy" id="10224"/>
    <lineage>
        <taxon>Eukaryota</taxon>
        <taxon>Metazoa</taxon>
        <taxon>Hemichordata</taxon>
        <taxon>Enteropneusta</taxon>
        <taxon>Harrimaniidae</taxon>
        <taxon>Saccoglossus</taxon>
    </lineage>
</organism>
<evidence type="ECO:0000256" key="13">
    <source>
        <dbReference type="RuleBase" id="RU000405"/>
    </source>
</evidence>
<comment type="catalytic activity">
    <reaction evidence="14">
        <text>GTP = 3',5'-cyclic GMP + diphosphate</text>
        <dbReference type="Rhea" id="RHEA:13665"/>
        <dbReference type="ChEBI" id="CHEBI:33019"/>
        <dbReference type="ChEBI" id="CHEBI:37565"/>
        <dbReference type="ChEBI" id="CHEBI:57746"/>
        <dbReference type="EC" id="4.6.1.2"/>
    </reaction>
</comment>
<dbReference type="PANTHER" id="PTHR11920">
    <property type="entry name" value="GUANYLYL CYCLASE"/>
    <property type="match status" value="1"/>
</dbReference>
<dbReference type="GeneID" id="100366480"/>
<dbReference type="PROSITE" id="PS50011">
    <property type="entry name" value="PROTEIN_KINASE_DOM"/>
    <property type="match status" value="1"/>
</dbReference>
<accession>A0ABM0MTT3</accession>
<evidence type="ECO:0000313" key="18">
    <source>
        <dbReference type="RefSeq" id="XP_006823424.1"/>
    </source>
</evidence>
<keyword evidence="8" id="KW-0472">Membrane</keyword>
<dbReference type="SUPFAM" id="SSF56112">
    <property type="entry name" value="Protein kinase-like (PK-like)"/>
    <property type="match status" value="1"/>
</dbReference>
<dbReference type="Gene3D" id="3.40.50.2300">
    <property type="match status" value="2"/>
</dbReference>
<dbReference type="PROSITE" id="PS50125">
    <property type="entry name" value="GUANYLATE_CYCLASE_2"/>
    <property type="match status" value="1"/>
</dbReference>
<dbReference type="PRINTS" id="PR00255">
    <property type="entry name" value="NATPEPTIDER"/>
</dbReference>
<keyword evidence="10" id="KW-0325">Glycoprotein</keyword>
<evidence type="ECO:0000256" key="2">
    <source>
        <dbReference type="ARBA" id="ARBA00012202"/>
    </source>
</evidence>
<dbReference type="SUPFAM" id="SSF53822">
    <property type="entry name" value="Periplasmic binding protein-like I"/>
    <property type="match status" value="1"/>
</dbReference>
<comment type="similarity">
    <text evidence="13">Belongs to the adenylyl cyclase class-4/guanylyl cyclase family.</text>
</comment>
<evidence type="ECO:0000256" key="14">
    <source>
        <dbReference type="RuleBase" id="RU003431"/>
    </source>
</evidence>
<keyword evidence="5" id="KW-0547">Nucleotide-binding</keyword>
<feature type="domain" description="Protein kinase" evidence="15">
    <location>
        <begin position="508"/>
        <end position="821"/>
    </location>
</feature>
<keyword evidence="7" id="KW-0342">GTP-binding</keyword>
<evidence type="ECO:0000313" key="17">
    <source>
        <dbReference type="Proteomes" id="UP000694865"/>
    </source>
</evidence>
<dbReference type="Gene3D" id="3.30.70.1230">
    <property type="entry name" value="Nucleotide cyclase"/>
    <property type="match status" value="1"/>
</dbReference>
<proteinExistence type="inferred from homology"/>
<keyword evidence="3" id="KW-0812">Transmembrane</keyword>
<dbReference type="InterPro" id="IPR011009">
    <property type="entry name" value="Kinase-like_dom_sf"/>
</dbReference>
<dbReference type="Pfam" id="PF07714">
    <property type="entry name" value="PK_Tyr_Ser-Thr"/>
    <property type="match status" value="1"/>
</dbReference>
<dbReference type="InterPro" id="IPR018297">
    <property type="entry name" value="A/G_cyclase_CS"/>
</dbReference>
<evidence type="ECO:0000256" key="8">
    <source>
        <dbReference type="ARBA" id="ARBA00023136"/>
    </source>
</evidence>
<dbReference type="InterPro" id="IPR000719">
    <property type="entry name" value="Prot_kinase_dom"/>
</dbReference>
<dbReference type="InterPro" id="IPR001828">
    <property type="entry name" value="ANF_lig-bd_rcpt"/>
</dbReference>
<dbReference type="InterPro" id="IPR001245">
    <property type="entry name" value="Ser-Thr/Tyr_kinase_cat_dom"/>
</dbReference>
<dbReference type="InterPro" id="IPR050401">
    <property type="entry name" value="Cyclic_nucleotide_synthase"/>
</dbReference>
<dbReference type="CDD" id="cd07302">
    <property type="entry name" value="CHD"/>
    <property type="match status" value="1"/>
</dbReference>
<evidence type="ECO:0000256" key="3">
    <source>
        <dbReference type="ARBA" id="ARBA00022692"/>
    </source>
</evidence>
<gene>
    <name evidence="18" type="primary">LOC100366480</name>
</gene>
<keyword evidence="11 13" id="KW-0456">Lyase</keyword>
<reference evidence="18" key="1">
    <citation type="submission" date="2025-08" db="UniProtKB">
        <authorList>
            <consortium name="RefSeq"/>
        </authorList>
    </citation>
    <scope>IDENTIFICATION</scope>
    <source>
        <tissue evidence="18">Testes</tissue>
    </source>
</reference>
<dbReference type="Pfam" id="PF01094">
    <property type="entry name" value="ANF_receptor"/>
    <property type="match status" value="1"/>
</dbReference>
<dbReference type="RefSeq" id="XP_006823424.1">
    <property type="nucleotide sequence ID" value="XM_006823361.1"/>
</dbReference>
<keyword evidence="12 14" id="KW-0141">cGMP biosynthesis</keyword>
<dbReference type="SUPFAM" id="SSF55073">
    <property type="entry name" value="Nucleotide cyclase"/>
    <property type="match status" value="1"/>
</dbReference>
<evidence type="ECO:0000256" key="5">
    <source>
        <dbReference type="ARBA" id="ARBA00022741"/>
    </source>
</evidence>